<dbReference type="InterPro" id="IPR012340">
    <property type="entry name" value="NA-bd_OB-fold"/>
</dbReference>
<feature type="region of interest" description="Disordered" evidence="7">
    <location>
        <begin position="1886"/>
        <end position="1908"/>
    </location>
</feature>
<feature type="domain" description="AAA+ ATPase" evidence="8">
    <location>
        <begin position="372"/>
        <end position="564"/>
    </location>
</feature>
<protein>
    <submittedName>
        <fullName evidence="11">Uncharacterized protein</fullName>
    </submittedName>
</protein>
<evidence type="ECO:0000256" key="2">
    <source>
        <dbReference type="ARBA" id="ARBA00022801"/>
    </source>
</evidence>
<dbReference type="InterPro" id="IPR014001">
    <property type="entry name" value="Helicase_ATP-bd"/>
</dbReference>
<evidence type="ECO:0000259" key="10">
    <source>
        <dbReference type="SMART" id="SM00955"/>
    </source>
</evidence>
<evidence type="ECO:0000259" key="8">
    <source>
        <dbReference type="SMART" id="SM00382"/>
    </source>
</evidence>
<dbReference type="Pfam" id="PF13087">
    <property type="entry name" value="AAA_12"/>
    <property type="match status" value="2"/>
</dbReference>
<dbReference type="CDD" id="cd18808">
    <property type="entry name" value="SF1_C_Upf1"/>
    <property type="match status" value="2"/>
</dbReference>
<dbReference type="Gene3D" id="2.40.50.690">
    <property type="match status" value="1"/>
</dbReference>
<feature type="region of interest" description="Disordered" evidence="7">
    <location>
        <begin position="801"/>
        <end position="822"/>
    </location>
</feature>
<keyword evidence="1" id="KW-0547">Nucleotide-binding</keyword>
<gene>
    <name evidence="11" type="ORF">PMEA_00006918</name>
</gene>
<dbReference type="InterPro" id="IPR003593">
    <property type="entry name" value="AAA+_ATPase"/>
</dbReference>
<feature type="domain" description="RNB" evidence="10">
    <location>
        <begin position="1414"/>
        <end position="1774"/>
    </location>
</feature>
<evidence type="ECO:0000313" key="11">
    <source>
        <dbReference type="EMBL" id="CAH3116076.1"/>
    </source>
</evidence>
<dbReference type="GO" id="GO:0016787">
    <property type="term" value="F:hydrolase activity"/>
    <property type="evidence" value="ECO:0007669"/>
    <property type="project" value="UniProtKB-KW"/>
</dbReference>
<keyword evidence="6" id="KW-0175">Coiled coil</keyword>
<dbReference type="GO" id="GO:0003678">
    <property type="term" value="F:DNA helicase activity"/>
    <property type="evidence" value="ECO:0007669"/>
    <property type="project" value="UniProtKB-EC"/>
</dbReference>
<name>A0AAU9WIC2_9CNID</name>
<dbReference type="PROSITE" id="PS01175">
    <property type="entry name" value="RIBONUCLEASE_II"/>
    <property type="match status" value="1"/>
</dbReference>
<dbReference type="SMART" id="SM00382">
    <property type="entry name" value="AAA"/>
    <property type="match status" value="2"/>
</dbReference>
<keyword evidence="12" id="KW-1185">Reference proteome</keyword>
<dbReference type="PANTHER" id="PTHR10887">
    <property type="entry name" value="DNA2/NAM7 HELICASE FAMILY"/>
    <property type="match status" value="1"/>
</dbReference>
<dbReference type="SMART" id="SM00487">
    <property type="entry name" value="DEXDc"/>
    <property type="match status" value="1"/>
</dbReference>
<feature type="region of interest" description="Disordered" evidence="7">
    <location>
        <begin position="1128"/>
        <end position="1170"/>
    </location>
</feature>
<sequence length="2733" mass="307981">MVEVSANHSILCNEKLYVPHIDKNKPVTWTFTVASSSRVSQWCRLQRVYTLDPYLPEYSIVQVNASTLRAGCQEWVNNTGHPITAYQITFRFVSAHYGSFQQRIVFDFAEKPLVYRQLEVVVAPENDLLHTIQHPVVCEDDSELSWLRKYQVVPFDPSDTQVQRKSEFDLPPSLGTTLELGHFDHLEECLTRSMYKQRLHMLLHIEEFERRRQMTRLTIHCSDLHYCTQPCATDPSQVTIVLPVHEDLMDDATLLIRRAGHALVRLQQHGMPNPLLYEVVVESLKKNRVLLRASALLMERLRSKVSLPASVCFRFVDTYQFMHWALENVSLDVVFPAVPEGIREQWTNHSTCAKLLNESQTYALKQMLSPRSGPPLLILGPFGTGKTRTIAEAIKELISIQLKSSPKYRILLCTHSNSAADHYIKNHLHPYLTNANISALMFKPLRICWENRFVSTVSDTVLQYCLLDRRTGKFAMPDADSLLKRGVVVTTLVTAASLANLNLPPGFFTHIFIDEAAQAMEVETIIPLCFVGPETQVVLAGDHLQLNPPIMSPVSQRLGLGRSLLVRLYELYPSMSRWKVQLLQNYRAYDDIVDVPSHLFYQDTLVAKLKRPRELPYPIAFYGVHGQEEIADDPPSFLNRGEAAEVADRVEELINQWPTRFWGEADPARICVLSPYPTQVREIRRLLRAKSLGGVKVEGVTNVQGLEFDVLFISTVRTYDASTADDSSKKNMGFLSDCKLLNTAITRARFRLVIIGDPVALCSIGECRVCFKMILGRCNSNKTFHYRLAFEMVIKMTKDAKSERESKQVQRQGPTALSTPTRNNPSYIPVVNAVPDVPAPVFPRGPMPGNQRNVPFVQEGPPLGNYGPFAGRPSIFIRPQGPLYMQRQPVHLPVHPVPLVRNPPQQHPPIGFVPQVVLPQQMNLQHPSAPWGVTQQAVPQRPPLRVFLAQNGAEHIRSASRSSTPPSSFHLRDATPKVQKDQTLNQPSLTIEEPPMSLPSSLQISLHDRKEMLYKERDLLNKLKSSSTNSAVQENILRQINLIEKESKLLQNRETLHSALTSLMNGGESDSNHSDNGGRSVARPNLDDSDGIYPEDDYEDSETEEWFMAQQKDPIVLDYIKAFETLTSRTENDSEEEAISPPASIRGGSSPVCSDSATTSIGEGQKAPPLQGWILQPSESTVYIENYSINEEHLEREEAQSKVALGELEACALQIDNHSDGNTAIAKVCDPDKPDIRINSRADVNRAFNGDVVAVEITNKDRDTGDPQGKVVAILKEIHPRKVVCRLDSQDRNVMTPINRCNSKFVILRSRDHQGQTGVAVFAMRDKRTNCTNFVTETEGKLFLVQLMKWGASYRFPLGFVVQCFNEGGDPRLCISVLLAEHGVHKPHSKKIQSEVKKEFPPKWRIPETERSKRVQFEDVFSIDPASCVEVDDAMKVCRNHDGTYKVSVHIADVSFFVTKNSTLDKAALSHGASVYGSNEVSYYNPMLPSYVSKELCSLDPGEERLAVSVIFHLNEEGIEVARPEIQRSIVASCCKLSYDQCQDVLDGKKVDNIPEHVQKGVGILGRLSLKMWARRVRQGYVSLEHDVIKTGVLSSQKMVEEFMLWTNCAVAERLLQSPIAKTLVPVRRQLPPKTHLLREINDSCIEKGMEPRQYLGLQCISEPSGHEDHQSGDECVNISLKTWEKVSAALDEKDIGKVTIALIKHDSKAGVGKILSRLTSIRERSGYVVSSRLPPEKRRHFSLNVPSYTHFTSPIRRYMDIIVHRLLLAVLENHDMPYTEEELENICEMCHMMTSRIFMFENQLALVSRAEMIKRDSKWRLAKVDCLAPDYIQLGGDEVEHISPFNRCVRIHDCKPTSRDWLPEEEELVLSWKILEINATGQSVRTECSQDDVPDDSSSTQHEASSEVSRQLLEIPKELWFTFLQGFRSEDLHQMYQQRQMIDRDAKAVVRVEKKPSSFSRNSAPEEHILMNSLGCHQDLSAHTNFYQRGNTIPVYLGAEIHRGLPRPSILAVRFTESIVCCLKHRRHPTKSFGVPQMVPTKATYSDAKEYQTVMLPLLQCEAVTSSVNSDSASQVILQNVSVQWNGKVGEFTLSKILCVARGLKLSTGDFLCLRCHALPCIVHCCVTQVDSRDEMDAITLDLVDGFSTEDLNQTSWLCSIEVIEQGLSFRRMINAVKRLGEATELIRSVFLRRNIPKYLARVQMREGQKKEDTKTTLRLNPGQEEAVKNAVNSSFTLIQGPPGTGKTCTAAQVAYQLAALNRREGNGGQVLFCAPSNHAVDVAARILQKIPRLKVLRIYGKTIENQSFKQSLRTNLPSAQSVMGKDCEDISLHFRVRKRSNPHSSKLKAVEEEIKQLEKRISAKDKVKKQEKNTKDLCLKMQELYQVLDEAERHEIAETGTEVILCTCIEGGSSRVKRHARVCQAIIDEASMCLEPESLVTLSSAGQRLRQVVLLGDHKQLGAVIMSSVPRKLGLGRSLFDVLFNAPNASQSFSSCKLQTQYRMHPSIREFPSKQFYEDLLKDSSHLTTPEHVSNGLVPNFWPGGPNVRVVFCHVMGTEESPQDYTGPEGREESKRNPQEVNVVLRVLKYLMSHGIKSSRISVITPYSAQRAKISRELQSSFNSCDSEVLSVFASQGAEKDFVVLSTVRSLPVEKITGSSDNQQWLANHLGFLIDERQMNVALTRAKHGLVIIGNRHLLAVHNMWKNLVSHCQRLHCLVDEKSWQPAKDTS</sequence>
<dbReference type="Pfam" id="PF13086">
    <property type="entry name" value="AAA_11"/>
    <property type="match status" value="3"/>
</dbReference>
<dbReference type="InterPro" id="IPR001900">
    <property type="entry name" value="RNase_II/R"/>
</dbReference>
<feature type="compositionally biased region" description="Basic and acidic residues" evidence="7">
    <location>
        <begin position="970"/>
        <end position="980"/>
    </location>
</feature>
<feature type="domain" description="Helicase ATP-binding" evidence="9">
    <location>
        <begin position="2217"/>
        <end position="2504"/>
    </location>
</feature>
<keyword evidence="3" id="KW-0347">Helicase</keyword>
<dbReference type="EMBL" id="CALNXJ010000015">
    <property type="protein sequence ID" value="CAH3116076.1"/>
    <property type="molecule type" value="Genomic_DNA"/>
</dbReference>
<dbReference type="GO" id="GO:0004540">
    <property type="term" value="F:RNA nuclease activity"/>
    <property type="evidence" value="ECO:0007669"/>
    <property type="project" value="InterPro"/>
</dbReference>
<dbReference type="Gene3D" id="3.40.50.300">
    <property type="entry name" value="P-loop containing nucleotide triphosphate hydrolases"/>
    <property type="match status" value="4"/>
</dbReference>
<comment type="caution">
    <text evidence="11">The sequence shown here is derived from an EMBL/GenBank/DDBJ whole genome shotgun (WGS) entry which is preliminary data.</text>
</comment>
<evidence type="ECO:0000256" key="3">
    <source>
        <dbReference type="ARBA" id="ARBA00022806"/>
    </source>
</evidence>
<dbReference type="Pfam" id="PF00773">
    <property type="entry name" value="RNB"/>
    <property type="match status" value="1"/>
</dbReference>
<feature type="compositionally biased region" description="Polar residues" evidence="7">
    <location>
        <begin position="1151"/>
        <end position="1162"/>
    </location>
</feature>
<accession>A0AAU9WIC2</accession>
<organism evidence="11 12">
    <name type="scientific">Pocillopora meandrina</name>
    <dbReference type="NCBI Taxonomy" id="46732"/>
    <lineage>
        <taxon>Eukaryota</taxon>
        <taxon>Metazoa</taxon>
        <taxon>Cnidaria</taxon>
        <taxon>Anthozoa</taxon>
        <taxon>Hexacorallia</taxon>
        <taxon>Scleractinia</taxon>
        <taxon>Astrocoeniina</taxon>
        <taxon>Pocilloporidae</taxon>
        <taxon>Pocillopora</taxon>
    </lineage>
</organism>
<dbReference type="GO" id="GO:0005694">
    <property type="term" value="C:chromosome"/>
    <property type="evidence" value="ECO:0007669"/>
    <property type="project" value="UniProtKB-ARBA"/>
</dbReference>
<feature type="compositionally biased region" description="Acidic residues" evidence="7">
    <location>
        <begin position="1087"/>
        <end position="1104"/>
    </location>
</feature>
<dbReference type="GO" id="GO:0005524">
    <property type="term" value="F:ATP binding"/>
    <property type="evidence" value="ECO:0007669"/>
    <property type="project" value="UniProtKB-KW"/>
</dbReference>
<feature type="region of interest" description="Disordered" evidence="7">
    <location>
        <begin position="955"/>
        <end position="982"/>
    </location>
</feature>
<dbReference type="InterPro" id="IPR027417">
    <property type="entry name" value="P-loop_NTPase"/>
</dbReference>
<evidence type="ECO:0000256" key="6">
    <source>
        <dbReference type="SAM" id="Coils"/>
    </source>
</evidence>
<feature type="coiled-coil region" evidence="6">
    <location>
        <begin position="2349"/>
        <end position="2376"/>
    </location>
</feature>
<evidence type="ECO:0000256" key="5">
    <source>
        <dbReference type="ARBA" id="ARBA00048432"/>
    </source>
</evidence>
<feature type="domain" description="AAA+ ATPase" evidence="8">
    <location>
        <begin position="2234"/>
        <end position="2492"/>
    </location>
</feature>
<feature type="region of interest" description="Disordered" evidence="7">
    <location>
        <begin position="1063"/>
        <end position="1104"/>
    </location>
</feature>
<evidence type="ECO:0000256" key="4">
    <source>
        <dbReference type="ARBA" id="ARBA00022840"/>
    </source>
</evidence>
<evidence type="ECO:0000256" key="1">
    <source>
        <dbReference type="ARBA" id="ARBA00022741"/>
    </source>
</evidence>
<feature type="compositionally biased region" description="Low complexity" evidence="7">
    <location>
        <begin position="959"/>
        <end position="968"/>
    </location>
</feature>
<evidence type="ECO:0000313" key="12">
    <source>
        <dbReference type="Proteomes" id="UP001159428"/>
    </source>
</evidence>
<dbReference type="InterPro" id="IPR045055">
    <property type="entry name" value="DNA2/NAM7-like"/>
</dbReference>
<dbReference type="InterPro" id="IPR041679">
    <property type="entry name" value="DNA2/NAM7-like_C"/>
</dbReference>
<evidence type="ECO:0000256" key="7">
    <source>
        <dbReference type="SAM" id="MobiDB-lite"/>
    </source>
</evidence>
<dbReference type="InterPro" id="IPR022966">
    <property type="entry name" value="RNase_II/R_CS"/>
</dbReference>
<dbReference type="SUPFAM" id="SSF52540">
    <property type="entry name" value="P-loop containing nucleoside triphosphate hydrolases"/>
    <property type="match status" value="2"/>
</dbReference>
<dbReference type="InterPro" id="IPR047187">
    <property type="entry name" value="SF1_C_Upf1"/>
</dbReference>
<keyword evidence="2" id="KW-0378">Hydrolase</keyword>
<dbReference type="InterPro" id="IPR056787">
    <property type="entry name" value="OB_HELZ2"/>
</dbReference>
<dbReference type="FunFam" id="3.40.50.300:FF:000326">
    <property type="entry name" value="P-loop containing nucleoside triphosphate hydrolase"/>
    <property type="match status" value="1"/>
</dbReference>
<dbReference type="PANTHER" id="PTHR10887:SF495">
    <property type="entry name" value="HELICASE SENATAXIN ISOFORM X1-RELATED"/>
    <property type="match status" value="1"/>
</dbReference>
<dbReference type="Proteomes" id="UP001159428">
    <property type="component" value="Unassembled WGS sequence"/>
</dbReference>
<feature type="compositionally biased region" description="Polar residues" evidence="7">
    <location>
        <begin position="1897"/>
        <end position="1908"/>
    </location>
</feature>
<dbReference type="GO" id="GO:0003723">
    <property type="term" value="F:RNA binding"/>
    <property type="evidence" value="ECO:0007669"/>
    <property type="project" value="InterPro"/>
</dbReference>
<feature type="compositionally biased region" description="Polar residues" evidence="7">
    <location>
        <begin position="809"/>
        <end position="822"/>
    </location>
</feature>
<keyword evidence="4" id="KW-0067">ATP-binding</keyword>
<dbReference type="InterPro" id="IPR041677">
    <property type="entry name" value="DNA2/NAM7_AAA_11"/>
</dbReference>
<dbReference type="SUPFAM" id="SSF50249">
    <property type="entry name" value="Nucleic acid-binding proteins"/>
    <property type="match status" value="2"/>
</dbReference>
<dbReference type="SMART" id="SM00955">
    <property type="entry name" value="RNB"/>
    <property type="match status" value="1"/>
</dbReference>
<evidence type="ECO:0000259" key="9">
    <source>
        <dbReference type="SMART" id="SM00487"/>
    </source>
</evidence>
<proteinExistence type="predicted"/>
<dbReference type="Pfam" id="PF25049">
    <property type="entry name" value="OB_HELZ2"/>
    <property type="match status" value="1"/>
</dbReference>
<reference evidence="11 12" key="1">
    <citation type="submission" date="2022-05" db="EMBL/GenBank/DDBJ databases">
        <authorList>
            <consortium name="Genoscope - CEA"/>
            <person name="William W."/>
        </authorList>
    </citation>
    <scope>NUCLEOTIDE SEQUENCE [LARGE SCALE GENOMIC DNA]</scope>
</reference>
<comment type="catalytic activity">
    <reaction evidence="5">
        <text>ATP + H2O = ADP + phosphate + H(+)</text>
        <dbReference type="Rhea" id="RHEA:13065"/>
        <dbReference type="ChEBI" id="CHEBI:15377"/>
        <dbReference type="ChEBI" id="CHEBI:15378"/>
        <dbReference type="ChEBI" id="CHEBI:30616"/>
        <dbReference type="ChEBI" id="CHEBI:43474"/>
        <dbReference type="ChEBI" id="CHEBI:456216"/>
        <dbReference type="EC" id="3.6.4.12"/>
    </reaction>
    <physiologicalReaction direction="left-to-right" evidence="5">
        <dbReference type="Rhea" id="RHEA:13066"/>
    </physiologicalReaction>
</comment>